<organism evidence="2 3">
    <name type="scientific">Mucilaginibacter rigui</name>
    <dbReference type="NCBI Taxonomy" id="534635"/>
    <lineage>
        <taxon>Bacteria</taxon>
        <taxon>Pseudomonadati</taxon>
        <taxon>Bacteroidota</taxon>
        <taxon>Sphingobacteriia</taxon>
        <taxon>Sphingobacteriales</taxon>
        <taxon>Sphingobacteriaceae</taxon>
        <taxon>Mucilaginibacter</taxon>
    </lineage>
</organism>
<dbReference type="InterPro" id="IPR011330">
    <property type="entry name" value="Glyco_hydro/deAcase_b/a-brl"/>
</dbReference>
<evidence type="ECO:0000313" key="2">
    <source>
        <dbReference type="EMBL" id="MBD1385522.1"/>
    </source>
</evidence>
<name>A0ABR7X4L0_9SPHI</name>
<dbReference type="SUPFAM" id="SSF88713">
    <property type="entry name" value="Glycoside hydrolase/deacetylase"/>
    <property type="match status" value="1"/>
</dbReference>
<dbReference type="Pfam" id="PF01522">
    <property type="entry name" value="Polysacc_deac_1"/>
    <property type="match status" value="1"/>
</dbReference>
<protein>
    <submittedName>
        <fullName evidence="2">Polysaccharide deacetylase family protein</fullName>
    </submittedName>
</protein>
<evidence type="ECO:0000313" key="3">
    <source>
        <dbReference type="Proteomes" id="UP000618754"/>
    </source>
</evidence>
<accession>A0ABR7X4L0</accession>
<reference evidence="2 3" key="1">
    <citation type="submission" date="2020-09" db="EMBL/GenBank/DDBJ databases">
        <title>Novel species of Mucilaginibacter isolated from a glacier on the Tibetan Plateau.</title>
        <authorList>
            <person name="Liu Q."/>
            <person name="Xin Y.-H."/>
        </authorList>
    </citation>
    <scope>NUCLEOTIDE SEQUENCE [LARGE SCALE GENOMIC DNA]</scope>
    <source>
        <strain evidence="2 3">CGMCC 1.13878</strain>
    </source>
</reference>
<keyword evidence="3" id="KW-1185">Reference proteome</keyword>
<sequence>MKKLLFPFITGCFIANLCNAQAGKTEITRWQDDKKGAVSITWDDGSINQFKVALPLLNSYKLPATFFIITGQIPGSTYHGKFIGRPVQDIIKETATIPTNANNLFERASAASYLGLIGPMVITTAQARLLMPVKQTRQ</sequence>
<evidence type="ECO:0000259" key="1">
    <source>
        <dbReference type="PROSITE" id="PS51677"/>
    </source>
</evidence>
<gene>
    <name evidence="2" type="ORF">IDJ75_09560</name>
</gene>
<dbReference type="Gene3D" id="3.20.20.370">
    <property type="entry name" value="Glycoside hydrolase/deacetylase"/>
    <property type="match status" value="1"/>
</dbReference>
<feature type="domain" description="NodB homology" evidence="1">
    <location>
        <begin position="36"/>
        <end position="138"/>
    </location>
</feature>
<dbReference type="RefSeq" id="WP_191175393.1">
    <property type="nucleotide sequence ID" value="NZ_JACWMW010000002.1"/>
</dbReference>
<dbReference type="Proteomes" id="UP000618754">
    <property type="component" value="Unassembled WGS sequence"/>
</dbReference>
<dbReference type="EMBL" id="JACWMW010000002">
    <property type="protein sequence ID" value="MBD1385522.1"/>
    <property type="molecule type" value="Genomic_DNA"/>
</dbReference>
<dbReference type="PROSITE" id="PS51677">
    <property type="entry name" value="NODB"/>
    <property type="match status" value="1"/>
</dbReference>
<proteinExistence type="predicted"/>
<dbReference type="InterPro" id="IPR002509">
    <property type="entry name" value="NODB_dom"/>
</dbReference>
<comment type="caution">
    <text evidence="2">The sequence shown here is derived from an EMBL/GenBank/DDBJ whole genome shotgun (WGS) entry which is preliminary data.</text>
</comment>